<name>A0ABP9X7D6_9CHLR</name>
<evidence type="ECO:0000313" key="2">
    <source>
        <dbReference type="Proteomes" id="UP001428290"/>
    </source>
</evidence>
<reference evidence="1 2" key="1">
    <citation type="submission" date="2024-02" db="EMBL/GenBank/DDBJ databases">
        <title>Herpetosiphon gulosus NBRC 112829.</title>
        <authorList>
            <person name="Ichikawa N."/>
            <person name="Katano-Makiyama Y."/>
            <person name="Hidaka K."/>
        </authorList>
    </citation>
    <scope>NUCLEOTIDE SEQUENCE [LARGE SCALE GENOMIC DNA]</scope>
    <source>
        <strain evidence="1 2">NBRC 112829</strain>
    </source>
</reference>
<accession>A0ABP9X7D6</accession>
<comment type="caution">
    <text evidence="1">The sequence shown here is derived from an EMBL/GenBank/DDBJ whole genome shotgun (WGS) entry which is preliminary data.</text>
</comment>
<dbReference type="EMBL" id="BAABRU010000043">
    <property type="protein sequence ID" value="GAA5531312.1"/>
    <property type="molecule type" value="Genomic_DNA"/>
</dbReference>
<proteinExistence type="predicted"/>
<sequence length="207" mass="22500">MVSPYKPILEMLVFGLGTKYTRYCTVSDAQALEAIKLLIGRRAQCVSRRNPIAKQIIAIGCRGSGRIGFRYHPIIAIIAGRICCAGRICIGNRFACAIGSRRRRHHAQGIDALARLPRRSIVDGGARSGGRGRADQASNPIIGIAGYHPQGIGDRRRLTERGIAIGGDPTQRIALLLFESRGGIGIDRGRAEGIDRHAQLARDWIVD</sequence>
<organism evidence="1 2">
    <name type="scientific">Herpetosiphon gulosus</name>
    <dbReference type="NCBI Taxonomy" id="1973496"/>
    <lineage>
        <taxon>Bacteria</taxon>
        <taxon>Bacillati</taxon>
        <taxon>Chloroflexota</taxon>
        <taxon>Chloroflexia</taxon>
        <taxon>Herpetosiphonales</taxon>
        <taxon>Herpetosiphonaceae</taxon>
        <taxon>Herpetosiphon</taxon>
    </lineage>
</organism>
<keyword evidence="2" id="KW-1185">Reference proteome</keyword>
<evidence type="ECO:0000313" key="1">
    <source>
        <dbReference type="EMBL" id="GAA5531312.1"/>
    </source>
</evidence>
<protein>
    <submittedName>
        <fullName evidence="1">Uncharacterized protein</fullName>
    </submittedName>
</protein>
<dbReference type="Proteomes" id="UP001428290">
    <property type="component" value="Unassembled WGS sequence"/>
</dbReference>
<gene>
    <name evidence="1" type="ORF">Hgul01_05137</name>
</gene>